<name>A0A151P9X6_ALLMI</name>
<organism evidence="2 3">
    <name type="scientific">Alligator mississippiensis</name>
    <name type="common">American alligator</name>
    <dbReference type="NCBI Taxonomy" id="8496"/>
    <lineage>
        <taxon>Eukaryota</taxon>
        <taxon>Metazoa</taxon>
        <taxon>Chordata</taxon>
        <taxon>Craniata</taxon>
        <taxon>Vertebrata</taxon>
        <taxon>Euteleostomi</taxon>
        <taxon>Archelosauria</taxon>
        <taxon>Archosauria</taxon>
        <taxon>Crocodylia</taxon>
        <taxon>Alligatoridae</taxon>
        <taxon>Alligatorinae</taxon>
        <taxon>Alligator</taxon>
    </lineage>
</organism>
<dbReference type="Proteomes" id="UP000050525">
    <property type="component" value="Unassembled WGS sequence"/>
</dbReference>
<proteinExistence type="predicted"/>
<evidence type="ECO:0000256" key="1">
    <source>
        <dbReference type="SAM" id="MobiDB-lite"/>
    </source>
</evidence>
<evidence type="ECO:0000313" key="2">
    <source>
        <dbReference type="EMBL" id="KYO45555.1"/>
    </source>
</evidence>
<feature type="region of interest" description="Disordered" evidence="1">
    <location>
        <begin position="1"/>
        <end position="38"/>
    </location>
</feature>
<feature type="region of interest" description="Disordered" evidence="1">
    <location>
        <begin position="52"/>
        <end position="73"/>
    </location>
</feature>
<feature type="compositionally biased region" description="Pro residues" evidence="1">
    <location>
        <begin position="18"/>
        <end position="27"/>
    </location>
</feature>
<reference evidence="2 3" key="1">
    <citation type="journal article" date="2012" name="Genome Biol.">
        <title>Sequencing three crocodilian genomes to illuminate the evolution of archosaurs and amniotes.</title>
        <authorList>
            <person name="St John J.A."/>
            <person name="Braun E.L."/>
            <person name="Isberg S.R."/>
            <person name="Miles L.G."/>
            <person name="Chong A.Y."/>
            <person name="Gongora J."/>
            <person name="Dalzell P."/>
            <person name="Moran C."/>
            <person name="Bed'hom B."/>
            <person name="Abzhanov A."/>
            <person name="Burgess S.C."/>
            <person name="Cooksey A.M."/>
            <person name="Castoe T.A."/>
            <person name="Crawford N.G."/>
            <person name="Densmore L.D."/>
            <person name="Drew J.C."/>
            <person name="Edwards S.V."/>
            <person name="Faircloth B.C."/>
            <person name="Fujita M.K."/>
            <person name="Greenwold M.J."/>
            <person name="Hoffmann F.G."/>
            <person name="Howard J.M."/>
            <person name="Iguchi T."/>
            <person name="Janes D.E."/>
            <person name="Khan S.Y."/>
            <person name="Kohno S."/>
            <person name="de Koning A.J."/>
            <person name="Lance S.L."/>
            <person name="McCarthy F.M."/>
            <person name="McCormack J.E."/>
            <person name="Merchant M.E."/>
            <person name="Peterson D.G."/>
            <person name="Pollock D.D."/>
            <person name="Pourmand N."/>
            <person name="Raney B.J."/>
            <person name="Roessler K.A."/>
            <person name="Sanford J.R."/>
            <person name="Sawyer R.H."/>
            <person name="Schmidt C.J."/>
            <person name="Triplett E.W."/>
            <person name="Tuberville T.D."/>
            <person name="Venegas-Anaya M."/>
            <person name="Howard J.T."/>
            <person name="Jarvis E.D."/>
            <person name="Guillette L.J.Jr."/>
            <person name="Glenn T.C."/>
            <person name="Green R.E."/>
            <person name="Ray D.A."/>
        </authorList>
    </citation>
    <scope>NUCLEOTIDE SEQUENCE [LARGE SCALE GENOMIC DNA]</scope>
    <source>
        <strain evidence="2">KSC_2009_1</strain>
    </source>
</reference>
<evidence type="ECO:0000313" key="3">
    <source>
        <dbReference type="Proteomes" id="UP000050525"/>
    </source>
</evidence>
<sequence length="73" mass="7779">MKNQSLASCSCSYTSLRPPGPQGPPGETPGLPISSSLPADAPVPLLFCRESPTDRAEDSARLPAPMNTWFKLH</sequence>
<keyword evidence="3" id="KW-1185">Reference proteome</keyword>
<gene>
    <name evidence="2" type="ORF">Y1Q_0015194</name>
</gene>
<protein>
    <submittedName>
        <fullName evidence="2">Uncharacterized protein</fullName>
    </submittedName>
</protein>
<accession>A0A151P9X6</accession>
<comment type="caution">
    <text evidence="2">The sequence shown here is derived from an EMBL/GenBank/DDBJ whole genome shotgun (WGS) entry which is preliminary data.</text>
</comment>
<dbReference type="EMBL" id="AKHW03000563">
    <property type="protein sequence ID" value="KYO45555.1"/>
    <property type="molecule type" value="Genomic_DNA"/>
</dbReference>
<feature type="compositionally biased region" description="Polar residues" evidence="1">
    <location>
        <begin position="1"/>
        <end position="15"/>
    </location>
</feature>
<dbReference type="AlphaFoldDB" id="A0A151P9X6"/>